<evidence type="ECO:0000313" key="4">
    <source>
        <dbReference type="Proteomes" id="UP000054735"/>
    </source>
</evidence>
<dbReference type="EMBL" id="UGNW01000001">
    <property type="protein sequence ID" value="STX32832.1"/>
    <property type="molecule type" value="Genomic_DNA"/>
</dbReference>
<dbReference type="STRING" id="28083.Lbir_1335"/>
<dbReference type="PANTHER" id="PTHR43792:SF1">
    <property type="entry name" value="N-ACETYLTRANSFERASE DOMAIN-CONTAINING PROTEIN"/>
    <property type="match status" value="1"/>
</dbReference>
<reference evidence="2 4" key="1">
    <citation type="submission" date="2015-11" db="EMBL/GenBank/DDBJ databases">
        <title>Genomic analysis of 38 Legionella species identifies large and diverse effector repertoires.</title>
        <authorList>
            <person name="Burstein D."/>
            <person name="Amaro F."/>
            <person name="Zusman T."/>
            <person name="Lifshitz Z."/>
            <person name="Cohen O."/>
            <person name="Gilbert J.A."/>
            <person name="Pupko T."/>
            <person name="Shuman H.A."/>
            <person name="Segal G."/>
        </authorList>
    </citation>
    <scope>NUCLEOTIDE SEQUENCE [LARGE SCALE GENOMIC DNA]</scope>
    <source>
        <strain evidence="2 4">CDC#1407-AL-14</strain>
    </source>
</reference>
<dbReference type="Pfam" id="PF13302">
    <property type="entry name" value="Acetyltransf_3"/>
    <property type="match status" value="1"/>
</dbReference>
<name>A0A378IDL5_9GAMM</name>
<dbReference type="InterPro" id="IPR000182">
    <property type="entry name" value="GNAT_dom"/>
</dbReference>
<feature type="domain" description="N-acetyltransferase" evidence="1">
    <location>
        <begin position="10"/>
        <end position="170"/>
    </location>
</feature>
<dbReference type="SUPFAM" id="SSF55729">
    <property type="entry name" value="Acyl-CoA N-acyltransferases (Nat)"/>
    <property type="match status" value="1"/>
</dbReference>
<dbReference type="RefSeq" id="WP_065232806.1">
    <property type="nucleotide sequence ID" value="NZ_CAAAHV010000042.1"/>
</dbReference>
<evidence type="ECO:0000313" key="2">
    <source>
        <dbReference type="EMBL" id="KTC72560.1"/>
    </source>
</evidence>
<dbReference type="OrthoDB" id="9801656at2"/>
<gene>
    <name evidence="2" type="ORF">Lbir_1335</name>
    <name evidence="3" type="ORF">NCTC12437_02631</name>
</gene>
<dbReference type="Proteomes" id="UP000054735">
    <property type="component" value="Unassembled WGS sequence"/>
</dbReference>
<sequence>MNPIIETARLSLRSFTHEDIERFSEICANPNVMRYIGDGQPVSRKVIAEKIPEWIELYKKQKYGLMALILKESNVLIGFCGFIHQTIDGDQYIELGYRLDEPCWGSGLATEAAGAVRDYAFNVLQIPLLVSIIHYQNHASKRVAQKIGMRLMKQTHFKNVLVDVFCLKAEESS</sequence>
<accession>A0A378IDL5</accession>
<organism evidence="3 5">
    <name type="scientific">Legionella birminghamensis</name>
    <dbReference type="NCBI Taxonomy" id="28083"/>
    <lineage>
        <taxon>Bacteria</taxon>
        <taxon>Pseudomonadati</taxon>
        <taxon>Pseudomonadota</taxon>
        <taxon>Gammaproteobacteria</taxon>
        <taxon>Legionellales</taxon>
        <taxon>Legionellaceae</taxon>
        <taxon>Legionella</taxon>
    </lineage>
</organism>
<dbReference type="Gene3D" id="3.40.630.30">
    <property type="match status" value="1"/>
</dbReference>
<dbReference type="Proteomes" id="UP000255066">
    <property type="component" value="Unassembled WGS sequence"/>
</dbReference>
<dbReference type="AlphaFoldDB" id="A0A378IDL5"/>
<proteinExistence type="predicted"/>
<keyword evidence="4" id="KW-1185">Reference proteome</keyword>
<dbReference type="GO" id="GO:0016747">
    <property type="term" value="F:acyltransferase activity, transferring groups other than amino-acyl groups"/>
    <property type="evidence" value="ECO:0007669"/>
    <property type="project" value="InterPro"/>
</dbReference>
<evidence type="ECO:0000313" key="3">
    <source>
        <dbReference type="EMBL" id="STX32832.1"/>
    </source>
</evidence>
<dbReference type="PROSITE" id="PS51186">
    <property type="entry name" value="GNAT"/>
    <property type="match status" value="1"/>
</dbReference>
<dbReference type="PANTHER" id="PTHR43792">
    <property type="entry name" value="GNAT FAMILY, PUTATIVE (AFU_ORTHOLOGUE AFUA_3G00765)-RELATED-RELATED"/>
    <property type="match status" value="1"/>
</dbReference>
<reference evidence="3 5" key="2">
    <citation type="submission" date="2018-06" db="EMBL/GenBank/DDBJ databases">
        <authorList>
            <consortium name="Pathogen Informatics"/>
            <person name="Doyle S."/>
        </authorList>
    </citation>
    <scope>NUCLEOTIDE SEQUENCE [LARGE SCALE GENOMIC DNA]</scope>
    <source>
        <strain evidence="3 5">NCTC12437</strain>
    </source>
</reference>
<protein>
    <submittedName>
        <fullName evidence="3">Acetyltransferase</fullName>
    </submittedName>
</protein>
<evidence type="ECO:0000313" key="5">
    <source>
        <dbReference type="Proteomes" id="UP000255066"/>
    </source>
</evidence>
<evidence type="ECO:0000259" key="1">
    <source>
        <dbReference type="PROSITE" id="PS51186"/>
    </source>
</evidence>
<keyword evidence="3" id="KW-0808">Transferase</keyword>
<dbReference type="InterPro" id="IPR016181">
    <property type="entry name" value="Acyl_CoA_acyltransferase"/>
</dbReference>
<dbReference type="EMBL" id="LNXT01000015">
    <property type="protein sequence ID" value="KTC72560.1"/>
    <property type="molecule type" value="Genomic_DNA"/>
</dbReference>
<dbReference type="InterPro" id="IPR051531">
    <property type="entry name" value="N-acetyltransferase"/>
</dbReference>